<dbReference type="Pfam" id="PF00990">
    <property type="entry name" value="GGDEF"/>
    <property type="match status" value="1"/>
</dbReference>
<dbReference type="PROSITE" id="PS50887">
    <property type="entry name" value="GGDEF"/>
    <property type="match status" value="1"/>
</dbReference>
<accession>A0A3S1BR08</accession>
<keyword evidence="4" id="KW-1185">Reference proteome</keyword>
<evidence type="ECO:0000313" key="4">
    <source>
        <dbReference type="Proteomes" id="UP000272464"/>
    </source>
</evidence>
<reference evidence="3 4" key="1">
    <citation type="submission" date="2018-12" db="EMBL/GenBank/DDBJ databases">
        <authorList>
            <person name="Sun L."/>
            <person name="Chen Z."/>
        </authorList>
    </citation>
    <scope>NUCLEOTIDE SEQUENCE [LARGE SCALE GENOMIC DNA]</scope>
    <source>
        <strain evidence="3 4">3-5-3</strain>
    </source>
</reference>
<dbReference type="PANTHER" id="PTHR45138:SF9">
    <property type="entry name" value="DIGUANYLATE CYCLASE DGCM-RELATED"/>
    <property type="match status" value="1"/>
</dbReference>
<evidence type="ECO:0000259" key="2">
    <source>
        <dbReference type="PROSITE" id="PS50887"/>
    </source>
</evidence>
<sequence>MGCKGRIAAASITFCFQTVFVLYDAAKYGRLDAFVLAGYLLVLPIAYWAGLHFDRIKAESEKDPLTRLYNRRYVMDSYARLTMRASRQLGKLFVLMIDCDNFKTINDKLSHEKGDLVLQRIAALLRAHTRSTDIVSRWGGDEFLVIGEYNGSEALTAMLKRIAGELENLSLEMGIPISATIGSAVYPDDHHHINELIKIADREMYSYKPRTKEEDAFLSYDLPEQH</sequence>
<protein>
    <submittedName>
        <fullName evidence="3">GGDEF domain-containing protein</fullName>
    </submittedName>
</protein>
<dbReference type="SUPFAM" id="SSF55073">
    <property type="entry name" value="Nucleotide cyclase"/>
    <property type="match status" value="1"/>
</dbReference>
<feature type="domain" description="GGDEF" evidence="2">
    <location>
        <begin position="90"/>
        <end position="222"/>
    </location>
</feature>
<comment type="caution">
    <text evidence="3">The sequence shown here is derived from an EMBL/GenBank/DDBJ whole genome shotgun (WGS) entry which is preliminary data.</text>
</comment>
<evidence type="ECO:0000256" key="1">
    <source>
        <dbReference type="SAM" id="Phobius"/>
    </source>
</evidence>
<dbReference type="GO" id="GO:0052621">
    <property type="term" value="F:diguanylate cyclase activity"/>
    <property type="evidence" value="ECO:0007669"/>
    <property type="project" value="TreeGrafter"/>
</dbReference>
<keyword evidence="1" id="KW-0472">Membrane</keyword>
<keyword evidence="1" id="KW-0812">Transmembrane</keyword>
<dbReference type="InterPro" id="IPR000160">
    <property type="entry name" value="GGDEF_dom"/>
</dbReference>
<dbReference type="InterPro" id="IPR029787">
    <property type="entry name" value="Nucleotide_cyclase"/>
</dbReference>
<dbReference type="EMBL" id="RZNX01000008">
    <property type="protein sequence ID" value="RUT28972.1"/>
    <property type="molecule type" value="Genomic_DNA"/>
</dbReference>
<dbReference type="SMART" id="SM00267">
    <property type="entry name" value="GGDEF"/>
    <property type="match status" value="1"/>
</dbReference>
<organism evidence="3 4">
    <name type="scientific">Paenibacillus zeisoli</name>
    <dbReference type="NCBI Taxonomy" id="2496267"/>
    <lineage>
        <taxon>Bacteria</taxon>
        <taxon>Bacillati</taxon>
        <taxon>Bacillota</taxon>
        <taxon>Bacilli</taxon>
        <taxon>Bacillales</taxon>
        <taxon>Paenibacillaceae</taxon>
        <taxon>Paenibacillus</taxon>
    </lineage>
</organism>
<dbReference type="Proteomes" id="UP000272464">
    <property type="component" value="Unassembled WGS sequence"/>
</dbReference>
<dbReference type="CDD" id="cd01949">
    <property type="entry name" value="GGDEF"/>
    <property type="match status" value="1"/>
</dbReference>
<dbReference type="OrthoDB" id="9759607at2"/>
<name>A0A3S1BR08_9BACL</name>
<evidence type="ECO:0000313" key="3">
    <source>
        <dbReference type="EMBL" id="RUT28972.1"/>
    </source>
</evidence>
<dbReference type="AlphaFoldDB" id="A0A3S1BR08"/>
<dbReference type="PANTHER" id="PTHR45138">
    <property type="entry name" value="REGULATORY COMPONENTS OF SENSORY TRANSDUCTION SYSTEM"/>
    <property type="match status" value="1"/>
</dbReference>
<dbReference type="NCBIfam" id="TIGR00254">
    <property type="entry name" value="GGDEF"/>
    <property type="match status" value="1"/>
</dbReference>
<feature type="transmembrane region" description="Helical" evidence="1">
    <location>
        <begin position="7"/>
        <end position="25"/>
    </location>
</feature>
<proteinExistence type="predicted"/>
<dbReference type="RefSeq" id="WP_127200320.1">
    <property type="nucleotide sequence ID" value="NZ_RZNX01000008.1"/>
</dbReference>
<dbReference type="InterPro" id="IPR050469">
    <property type="entry name" value="Diguanylate_Cyclase"/>
</dbReference>
<feature type="transmembrane region" description="Helical" evidence="1">
    <location>
        <begin position="31"/>
        <end position="50"/>
    </location>
</feature>
<gene>
    <name evidence="3" type="ORF">EJP77_16325</name>
</gene>
<dbReference type="InterPro" id="IPR043128">
    <property type="entry name" value="Rev_trsase/Diguanyl_cyclase"/>
</dbReference>
<dbReference type="Gene3D" id="3.30.70.270">
    <property type="match status" value="1"/>
</dbReference>
<keyword evidence="1" id="KW-1133">Transmembrane helix</keyword>